<organism evidence="1 2">
    <name type="scientific">Naegleria lovaniensis</name>
    <name type="common">Amoeba</name>
    <dbReference type="NCBI Taxonomy" id="51637"/>
    <lineage>
        <taxon>Eukaryota</taxon>
        <taxon>Discoba</taxon>
        <taxon>Heterolobosea</taxon>
        <taxon>Tetramitia</taxon>
        <taxon>Eutetramitia</taxon>
        <taxon>Vahlkampfiidae</taxon>
        <taxon>Naegleria</taxon>
    </lineage>
</organism>
<dbReference type="SUPFAM" id="SSF75011">
    <property type="entry name" value="3-carboxy-cis,cis-mucoante lactonizing enzyme"/>
    <property type="match status" value="1"/>
</dbReference>
<dbReference type="Proteomes" id="UP000816034">
    <property type="component" value="Unassembled WGS sequence"/>
</dbReference>
<sequence>MNLNTEILLPSCVVTHLSLIDLQSECDSSSPHTHSIFEKFKDKMKRPLSGHIRKPFLVSNFKYQETLLIRSDNSEFFEGEIPCDVKISYQHSCILISVPESDSIQVFDHHRGLRAFRGRIRVDQIRKPTWMCVEEDFEYGTSALILCAQSHDQVSIFKFDLKLLLLQQCKHKTILNTTTTNQSMSVESNIQPIWKFGRQLLFDPQSIILSQLVKNQLFISDSGNDCLIILDTTCGQQIGTVRLLEPQSLFYAPSLGLLVPKKEFIDREYLVVSEERPTLSGVKLFERSKGNGVGEWQPIELARQIDLHNPGQMTFDSEHLFVCEPHRIQILSFEKNHFRVIGQIGNGTPGNYTDQFNSTGGICLNELEGELFVCDKHNDRVQIFK</sequence>
<reference evidence="1 2" key="1">
    <citation type="journal article" date="2018" name="BMC Genomics">
        <title>The genome of Naegleria lovaniensis, the basis for a comparative approach to unravel pathogenicity factors of the human pathogenic amoeba N. fowleri.</title>
        <authorList>
            <person name="Liechti N."/>
            <person name="Schurch N."/>
            <person name="Bruggmann R."/>
            <person name="Wittwer M."/>
        </authorList>
    </citation>
    <scope>NUCLEOTIDE SEQUENCE [LARGE SCALE GENOMIC DNA]</scope>
    <source>
        <strain evidence="1 2">ATCC 30569</strain>
    </source>
</reference>
<protein>
    <submittedName>
        <fullName evidence="1">Uncharacterized protein</fullName>
    </submittedName>
</protein>
<dbReference type="EMBL" id="PYSW02000007">
    <property type="protein sequence ID" value="KAG2389625.1"/>
    <property type="molecule type" value="Genomic_DNA"/>
</dbReference>
<gene>
    <name evidence="1" type="ORF">C9374_014185</name>
</gene>
<evidence type="ECO:0000313" key="1">
    <source>
        <dbReference type="EMBL" id="KAG2389625.1"/>
    </source>
</evidence>
<evidence type="ECO:0000313" key="2">
    <source>
        <dbReference type="Proteomes" id="UP000816034"/>
    </source>
</evidence>
<dbReference type="RefSeq" id="XP_044553617.1">
    <property type="nucleotide sequence ID" value="XM_044690144.1"/>
</dbReference>
<dbReference type="InterPro" id="IPR011042">
    <property type="entry name" value="6-blade_b-propeller_TolB-like"/>
</dbReference>
<dbReference type="AlphaFoldDB" id="A0AA88GYX4"/>
<comment type="caution">
    <text evidence="1">The sequence shown here is derived from an EMBL/GenBank/DDBJ whole genome shotgun (WGS) entry which is preliminary data.</text>
</comment>
<accession>A0AA88GYX4</accession>
<name>A0AA88GYX4_NAELO</name>
<keyword evidence="2" id="KW-1185">Reference proteome</keyword>
<dbReference type="Gene3D" id="2.120.10.30">
    <property type="entry name" value="TolB, C-terminal domain"/>
    <property type="match status" value="1"/>
</dbReference>
<proteinExistence type="predicted"/>
<dbReference type="GeneID" id="68106638"/>